<protein>
    <submittedName>
        <fullName evidence="1">Uncharacterized protein</fullName>
    </submittedName>
</protein>
<dbReference type="HOGENOM" id="CLU_130929_0_0_11"/>
<dbReference type="Proteomes" id="UP000008004">
    <property type="component" value="Chromosome"/>
</dbReference>
<dbReference type="EMBL" id="CP003322">
    <property type="protein sequence ID" value="AFC44833.1"/>
    <property type="molecule type" value="Genomic_DNA"/>
</dbReference>
<reference evidence="1 2" key="1">
    <citation type="journal article" date="2012" name="J. Bacteriol.">
        <title>Complete genome sequence of Mycobacterium intracellulare strain ATCC 13950T.</title>
        <authorList>
            <person name="Kim B.J."/>
            <person name="Choi B.S."/>
            <person name="Lim J.S."/>
            <person name="Choi I.Y."/>
            <person name="Lee J.H."/>
            <person name="Chun J."/>
            <person name="Kook Y.H."/>
            <person name="Kim B.J."/>
        </authorList>
    </citation>
    <scope>NUCLEOTIDE SEQUENCE [LARGE SCALE GENOMIC DNA]</scope>
    <source>
        <strain evidence="2">ATCC 13950 / DSM 43223 / JCM 6384 / NCTC 13025 / 3600</strain>
    </source>
</reference>
<dbReference type="PATRIC" id="fig|487521.10.peg.3623"/>
<dbReference type="AlphaFoldDB" id="H8II26"/>
<dbReference type="KEGG" id="mia:OCU_36140"/>
<dbReference type="GeneID" id="77300897"/>
<name>H8II26_MYCIA</name>
<evidence type="ECO:0000313" key="1">
    <source>
        <dbReference type="EMBL" id="AFC44833.1"/>
    </source>
</evidence>
<dbReference type="InterPro" id="IPR046179">
    <property type="entry name" value="DUF6188"/>
</dbReference>
<evidence type="ECO:0000313" key="2">
    <source>
        <dbReference type="Proteomes" id="UP000008004"/>
    </source>
</evidence>
<proteinExistence type="predicted"/>
<dbReference type="Pfam" id="PF19686">
    <property type="entry name" value="DUF6188"/>
    <property type="match status" value="1"/>
</dbReference>
<sequence>MTEQKVIEQWLEGCAVQRIMFRDGLVLNFEDYNELVITAPMRLTLPAIETSPAEVIAIDPNHPAGQLRPLFDFAGSSCTSAVWSDTGDLHLEFSDDHQIDVPCNDNAIAWELYSKHHGYAACLAHGELRVVRLDTARADGDIVLAVAGHDVVDAGMVGM</sequence>
<gene>
    <name evidence="1" type="ordered locus">OCU_36140</name>
</gene>
<organism evidence="1 2">
    <name type="scientific">Mycobacterium intracellulare (strain ATCC 13950 / DSM 43223 / JCM 6384 / NCTC 13025 / 3600)</name>
    <dbReference type="NCBI Taxonomy" id="487521"/>
    <lineage>
        <taxon>Bacteria</taxon>
        <taxon>Bacillati</taxon>
        <taxon>Actinomycetota</taxon>
        <taxon>Actinomycetes</taxon>
        <taxon>Mycobacteriales</taxon>
        <taxon>Mycobacteriaceae</taxon>
        <taxon>Mycobacterium</taxon>
        <taxon>Mycobacterium avium complex (MAC)</taxon>
    </lineage>
</organism>
<dbReference type="RefSeq" id="WP_014380703.1">
    <property type="nucleotide sequence ID" value="NC_016946.1"/>
</dbReference>
<dbReference type="eggNOG" id="ENOG5033UXE">
    <property type="taxonomic scope" value="Bacteria"/>
</dbReference>
<accession>H8II26</accession>